<dbReference type="Gene3D" id="2.60.60.20">
    <property type="entry name" value="PLAT/LH2 domain"/>
    <property type="match status" value="1"/>
</dbReference>
<dbReference type="Gene3D" id="1.20.245.10">
    <property type="entry name" value="Lipoxygenase-1, Domain 5"/>
    <property type="match status" value="1"/>
</dbReference>
<evidence type="ECO:0000256" key="4">
    <source>
        <dbReference type="ARBA" id="ARBA00023098"/>
    </source>
</evidence>
<dbReference type="EMBL" id="VXIV02001713">
    <property type="protein sequence ID" value="KAF6030370.1"/>
    <property type="molecule type" value="Genomic_DNA"/>
</dbReference>
<dbReference type="AlphaFoldDB" id="A0A7J7JVE0"/>
<evidence type="ECO:0000256" key="3">
    <source>
        <dbReference type="ARBA" id="ARBA00023002"/>
    </source>
</evidence>
<protein>
    <submittedName>
        <fullName evidence="8">ALOX5</fullName>
    </submittedName>
</protein>
<dbReference type="SUPFAM" id="SSF48484">
    <property type="entry name" value="Lipoxigenase"/>
    <property type="match status" value="1"/>
</dbReference>
<dbReference type="Proteomes" id="UP000593567">
    <property type="component" value="Unassembled WGS sequence"/>
</dbReference>
<name>A0A7J7JVE0_BUGNE</name>
<dbReference type="Pfam" id="PF01477">
    <property type="entry name" value="PLAT"/>
    <property type="match status" value="1"/>
</dbReference>
<dbReference type="Gene3D" id="3.10.450.60">
    <property type="match status" value="1"/>
</dbReference>
<evidence type="ECO:0000256" key="2">
    <source>
        <dbReference type="ARBA" id="ARBA00022964"/>
    </source>
</evidence>
<comment type="caution">
    <text evidence="5">Lacks conserved residue(s) required for the propagation of feature annotation.</text>
</comment>
<dbReference type="InterPro" id="IPR036392">
    <property type="entry name" value="PLAT/LH2_dom_sf"/>
</dbReference>
<dbReference type="GO" id="GO:0034440">
    <property type="term" value="P:lipid oxidation"/>
    <property type="evidence" value="ECO:0007669"/>
    <property type="project" value="InterPro"/>
</dbReference>
<dbReference type="InterPro" id="IPR013819">
    <property type="entry name" value="LipOase_C"/>
</dbReference>
<evidence type="ECO:0000259" key="6">
    <source>
        <dbReference type="PROSITE" id="PS50095"/>
    </source>
</evidence>
<dbReference type="GO" id="GO:0046872">
    <property type="term" value="F:metal ion binding"/>
    <property type="evidence" value="ECO:0007669"/>
    <property type="project" value="UniProtKB-KW"/>
</dbReference>
<dbReference type="InterPro" id="IPR001024">
    <property type="entry name" value="PLAT/LH2_dom"/>
</dbReference>
<dbReference type="InterPro" id="IPR000907">
    <property type="entry name" value="LipOase"/>
</dbReference>
<evidence type="ECO:0000313" key="8">
    <source>
        <dbReference type="EMBL" id="KAF6030370.1"/>
    </source>
</evidence>
<dbReference type="OrthoDB" id="407298at2759"/>
<organism evidence="8 9">
    <name type="scientific">Bugula neritina</name>
    <name type="common">Brown bryozoan</name>
    <name type="synonym">Sertularia neritina</name>
    <dbReference type="NCBI Taxonomy" id="10212"/>
    <lineage>
        <taxon>Eukaryota</taxon>
        <taxon>Metazoa</taxon>
        <taxon>Spiralia</taxon>
        <taxon>Lophotrochozoa</taxon>
        <taxon>Bryozoa</taxon>
        <taxon>Gymnolaemata</taxon>
        <taxon>Cheilostomatida</taxon>
        <taxon>Flustrina</taxon>
        <taxon>Buguloidea</taxon>
        <taxon>Bugulidae</taxon>
        <taxon>Bugula</taxon>
    </lineage>
</organism>
<keyword evidence="9" id="KW-1185">Reference proteome</keyword>
<dbReference type="InterPro" id="IPR036226">
    <property type="entry name" value="LipOase_C_sf"/>
</dbReference>
<dbReference type="PROSITE" id="PS50095">
    <property type="entry name" value="PLAT"/>
    <property type="match status" value="1"/>
</dbReference>
<dbReference type="PANTHER" id="PTHR11771">
    <property type="entry name" value="LIPOXYGENASE"/>
    <property type="match status" value="1"/>
</dbReference>
<proteinExistence type="predicted"/>
<gene>
    <name evidence="8" type="ORF">EB796_011355</name>
</gene>
<reference evidence="8" key="1">
    <citation type="submission" date="2020-06" db="EMBL/GenBank/DDBJ databases">
        <title>Draft genome of Bugula neritina, a colonial animal packing powerful symbionts and potential medicines.</title>
        <authorList>
            <person name="Rayko M."/>
        </authorList>
    </citation>
    <scope>NUCLEOTIDE SEQUENCE [LARGE SCALE GENOMIC DNA]</scope>
    <source>
        <strain evidence="8">Kwan_BN1</strain>
    </source>
</reference>
<keyword evidence="4" id="KW-0443">Lipid metabolism</keyword>
<feature type="domain" description="Lipoxygenase" evidence="7">
    <location>
        <begin position="126"/>
        <end position="256"/>
    </location>
</feature>
<comment type="caution">
    <text evidence="8">The sequence shown here is derived from an EMBL/GenBank/DDBJ whole genome shotgun (WGS) entry which is preliminary data.</text>
</comment>
<evidence type="ECO:0000256" key="1">
    <source>
        <dbReference type="ARBA" id="ARBA00022723"/>
    </source>
</evidence>
<keyword evidence="2" id="KW-0223">Dioxygenase</keyword>
<feature type="domain" description="PLAT" evidence="6">
    <location>
        <begin position="10"/>
        <end position="132"/>
    </location>
</feature>
<keyword evidence="3" id="KW-0560">Oxidoreductase</keyword>
<dbReference type="PROSITE" id="PS51393">
    <property type="entry name" value="LIPOXYGENASE_3"/>
    <property type="match status" value="1"/>
</dbReference>
<dbReference type="GO" id="GO:0016702">
    <property type="term" value="F:oxidoreductase activity, acting on single donors with incorporation of molecular oxygen, incorporation of two atoms of oxygen"/>
    <property type="evidence" value="ECO:0007669"/>
    <property type="project" value="InterPro"/>
</dbReference>
<keyword evidence="1" id="KW-0479">Metal-binding</keyword>
<accession>A0A7J7JVE0</accession>
<evidence type="ECO:0000313" key="9">
    <source>
        <dbReference type="Proteomes" id="UP000593567"/>
    </source>
</evidence>
<sequence length="256" mass="29406">MGADLSKDKPTHEVFVYTGDKKGGSVRNITVFLTLTDISGEVSKEQKLTKWYDNDFDKWNREEINLMLPGFTKITDIAIRRGDESENDDWYIERVVVEHRNDEGGVQHSSIFPLNRWLHAGDRMSFVEFDSCLPQFDKYSVQRKQELQEIREEYVLVQKIDGAPHQVDVVPRNEEFTTRYFIDVSGSLAVSGVKTTVTGVFTQDFNSLLDIESLYEGKFTIPEGVNRWRSDEEFGNQKLAGCNPIIIKKCHSVPTQ</sequence>
<evidence type="ECO:0000256" key="5">
    <source>
        <dbReference type="PROSITE-ProRule" id="PRU00152"/>
    </source>
</evidence>
<evidence type="ECO:0000259" key="7">
    <source>
        <dbReference type="PROSITE" id="PS51393"/>
    </source>
</evidence>
<dbReference type="SUPFAM" id="SSF49723">
    <property type="entry name" value="Lipase/lipooxygenase domain (PLAT/LH2 domain)"/>
    <property type="match status" value="1"/>
</dbReference>